<feature type="non-terminal residue" evidence="1">
    <location>
        <position position="1"/>
    </location>
</feature>
<reference evidence="1" key="1">
    <citation type="submission" date="2023-01" db="EMBL/GenBank/DDBJ databases">
        <title>Genome assembly of the deep-sea coral Lophelia pertusa.</title>
        <authorList>
            <person name="Herrera S."/>
            <person name="Cordes E."/>
        </authorList>
    </citation>
    <scope>NUCLEOTIDE SEQUENCE</scope>
    <source>
        <strain evidence="1">USNM1676648</strain>
        <tissue evidence="1">Polyp</tissue>
    </source>
</reference>
<evidence type="ECO:0000313" key="1">
    <source>
        <dbReference type="EMBL" id="KAJ7388267.1"/>
    </source>
</evidence>
<dbReference type="Proteomes" id="UP001163046">
    <property type="component" value="Unassembled WGS sequence"/>
</dbReference>
<gene>
    <name evidence="1" type="ORF">OS493_038874</name>
</gene>
<protein>
    <submittedName>
        <fullName evidence="1">Uncharacterized protein</fullName>
    </submittedName>
</protein>
<dbReference type="AlphaFoldDB" id="A0A9W9ZUU1"/>
<accession>A0A9W9ZUU1</accession>
<sequence length="63" mass="7301">DVDCVDWPAMDENACCLTHFKQRVACPMHRTKSRPASSKCHNVHFNNYYSGRQTTTSKHTFLK</sequence>
<comment type="caution">
    <text evidence="1">The sequence shown here is derived from an EMBL/GenBank/DDBJ whole genome shotgun (WGS) entry which is preliminary data.</text>
</comment>
<evidence type="ECO:0000313" key="2">
    <source>
        <dbReference type="Proteomes" id="UP001163046"/>
    </source>
</evidence>
<name>A0A9W9ZUU1_9CNID</name>
<organism evidence="1 2">
    <name type="scientific">Desmophyllum pertusum</name>
    <dbReference type="NCBI Taxonomy" id="174260"/>
    <lineage>
        <taxon>Eukaryota</taxon>
        <taxon>Metazoa</taxon>
        <taxon>Cnidaria</taxon>
        <taxon>Anthozoa</taxon>
        <taxon>Hexacorallia</taxon>
        <taxon>Scleractinia</taxon>
        <taxon>Caryophylliina</taxon>
        <taxon>Caryophylliidae</taxon>
        <taxon>Desmophyllum</taxon>
    </lineage>
</organism>
<proteinExistence type="predicted"/>
<keyword evidence="2" id="KW-1185">Reference proteome</keyword>
<dbReference type="EMBL" id="MU825525">
    <property type="protein sequence ID" value="KAJ7388267.1"/>
    <property type="molecule type" value="Genomic_DNA"/>
</dbReference>